<dbReference type="InterPro" id="IPR029045">
    <property type="entry name" value="ClpP/crotonase-like_dom_sf"/>
</dbReference>
<sequence>MNLYNLTMITKSKTYETLAVSRDDDVAWVRFDRPEHRNTVTAQMAEEMYAALGALADDDRLRLVVLTGQGRDFCPGADLDREPGEPAQVPAAEAFESAALLAEMPQLTIAAVNGGCAGAGFSWAMACDLRVAVDRARFATAFLDVGVAGELGLAWMLTRHLGSARARDLLLLPGKLTAADLLDLGLVSRVYTESSWDADVAELVAGLVARNPRALRDIKANLLDAERLSLREYLEVETARHLAQFEGSAAETTFAAFASRNESLKTSAVRRSFGSPS</sequence>
<evidence type="ECO:0000256" key="2">
    <source>
        <dbReference type="ARBA" id="ARBA00023140"/>
    </source>
</evidence>
<reference evidence="5 6" key="1">
    <citation type="submission" date="2018-10" db="EMBL/GenBank/DDBJ databases">
        <title>Marmoricola sp. 4Q3S-7 whole genome shotgun sequence.</title>
        <authorList>
            <person name="Li F."/>
        </authorList>
    </citation>
    <scope>NUCLEOTIDE SEQUENCE [LARGE SCALE GENOMIC DNA]</scope>
    <source>
        <strain evidence="5 6">4Q3S-7</strain>
    </source>
</reference>
<dbReference type="SUPFAM" id="SSF52096">
    <property type="entry name" value="ClpP/crotonase"/>
    <property type="match status" value="1"/>
</dbReference>
<evidence type="ECO:0000313" key="6">
    <source>
        <dbReference type="Proteomes" id="UP000281708"/>
    </source>
</evidence>
<keyword evidence="6" id="KW-1185">Reference proteome</keyword>
<comment type="similarity">
    <text evidence="4">Belongs to the enoyl-CoA hydratase/isomerase family.</text>
</comment>
<dbReference type="InterPro" id="IPR001753">
    <property type="entry name" value="Enoyl-CoA_hydra/iso"/>
</dbReference>
<dbReference type="PANTHER" id="PTHR43684:SF1">
    <property type="entry name" value="ENOYL-COA DELTA ISOMERASE 2"/>
    <property type="match status" value="1"/>
</dbReference>
<gene>
    <name evidence="5" type="ORF">D9V37_14790</name>
</gene>
<protein>
    <submittedName>
        <fullName evidence="5">Enoyl-CoA hydratase/isomerase family protein</fullName>
    </submittedName>
</protein>
<dbReference type="CDD" id="cd06558">
    <property type="entry name" value="crotonase-like"/>
    <property type="match status" value="1"/>
</dbReference>
<dbReference type="RefSeq" id="WP_121806967.1">
    <property type="nucleotide sequence ID" value="NZ_RDBE01000010.1"/>
</dbReference>
<dbReference type="GO" id="GO:0004165">
    <property type="term" value="F:delta(3)-delta(2)-enoyl-CoA isomerase activity"/>
    <property type="evidence" value="ECO:0007669"/>
    <property type="project" value="UniProtKB-ARBA"/>
</dbReference>
<name>A0A3L8NX14_9ACTN</name>
<dbReference type="OrthoDB" id="8452484at2"/>
<evidence type="ECO:0000256" key="3">
    <source>
        <dbReference type="ARBA" id="ARBA00023235"/>
    </source>
</evidence>
<dbReference type="PANTHER" id="PTHR43684">
    <property type="match status" value="1"/>
</dbReference>
<dbReference type="AlphaFoldDB" id="A0A3L8NX14"/>
<evidence type="ECO:0000256" key="4">
    <source>
        <dbReference type="RuleBase" id="RU003707"/>
    </source>
</evidence>
<dbReference type="Pfam" id="PF00378">
    <property type="entry name" value="ECH_1"/>
    <property type="match status" value="1"/>
</dbReference>
<keyword evidence="2" id="KW-0576">Peroxisome</keyword>
<evidence type="ECO:0000313" key="5">
    <source>
        <dbReference type="EMBL" id="RLV47464.1"/>
    </source>
</evidence>
<dbReference type="Gene3D" id="3.90.226.10">
    <property type="entry name" value="2-enoyl-CoA Hydratase, Chain A, domain 1"/>
    <property type="match status" value="1"/>
</dbReference>
<dbReference type="PROSITE" id="PS00166">
    <property type="entry name" value="ENOYL_COA_HYDRATASE"/>
    <property type="match status" value="1"/>
</dbReference>
<comment type="caution">
    <text evidence="5">The sequence shown here is derived from an EMBL/GenBank/DDBJ whole genome shotgun (WGS) entry which is preliminary data.</text>
</comment>
<keyword evidence="3 5" id="KW-0413">Isomerase</keyword>
<evidence type="ECO:0000256" key="1">
    <source>
        <dbReference type="ARBA" id="ARBA00004275"/>
    </source>
</evidence>
<dbReference type="Proteomes" id="UP000281708">
    <property type="component" value="Unassembled WGS sequence"/>
</dbReference>
<accession>A0A3L8NX14</accession>
<dbReference type="InterPro" id="IPR018376">
    <property type="entry name" value="Enoyl-CoA_hyd/isom_CS"/>
</dbReference>
<proteinExistence type="inferred from homology"/>
<organism evidence="5 6">
    <name type="scientific">Nocardioides mangrovicus</name>
    <dbReference type="NCBI Taxonomy" id="2478913"/>
    <lineage>
        <taxon>Bacteria</taxon>
        <taxon>Bacillati</taxon>
        <taxon>Actinomycetota</taxon>
        <taxon>Actinomycetes</taxon>
        <taxon>Propionibacteriales</taxon>
        <taxon>Nocardioidaceae</taxon>
        <taxon>Nocardioides</taxon>
    </lineage>
</organism>
<comment type="subcellular location">
    <subcellularLocation>
        <location evidence="1">Peroxisome</location>
    </subcellularLocation>
</comment>
<dbReference type="EMBL" id="RDBE01000010">
    <property type="protein sequence ID" value="RLV47464.1"/>
    <property type="molecule type" value="Genomic_DNA"/>
</dbReference>
<dbReference type="InterPro" id="IPR051053">
    <property type="entry name" value="ECH/Chromodomain_protein"/>
</dbReference>